<comment type="caution">
    <text evidence="1">The sequence shown here is derived from an EMBL/GenBank/DDBJ whole genome shotgun (WGS) entry which is preliminary data.</text>
</comment>
<dbReference type="AlphaFoldDB" id="A0AAE0E692"/>
<evidence type="ECO:0000313" key="2">
    <source>
        <dbReference type="Proteomes" id="UP001281410"/>
    </source>
</evidence>
<accession>A0AAE0E692</accession>
<sequence length="197" mass="23372">MWQSICWGQKLLKKGSRWWVGSGVMVSIFVDPCLPRLSTFKVITSKGCAALKVIRKRFGILKSFIGVCFKDFYSISVDRLDKSELALLYVFMWRVWFMRNQDVNKQHEVKDVVLWSWYFLSEFIVVSNPGENHARHDRLVIPCYHPPREGVYKLNIDTVVDSQNRWAGLGMIIRNHLAWHQVLRRCRLCFHLKWLRQ</sequence>
<evidence type="ECO:0000313" key="1">
    <source>
        <dbReference type="EMBL" id="KAK3212419.1"/>
    </source>
</evidence>
<name>A0AAE0E692_9ROSI</name>
<keyword evidence="2" id="KW-1185">Reference proteome</keyword>
<protein>
    <submittedName>
        <fullName evidence="1">Uncharacterized protein</fullName>
    </submittedName>
</protein>
<dbReference type="EMBL" id="JANJYJ010000005">
    <property type="protein sequence ID" value="KAK3212419.1"/>
    <property type="molecule type" value="Genomic_DNA"/>
</dbReference>
<organism evidence="1 2">
    <name type="scientific">Dipteronia sinensis</name>
    <dbReference type="NCBI Taxonomy" id="43782"/>
    <lineage>
        <taxon>Eukaryota</taxon>
        <taxon>Viridiplantae</taxon>
        <taxon>Streptophyta</taxon>
        <taxon>Embryophyta</taxon>
        <taxon>Tracheophyta</taxon>
        <taxon>Spermatophyta</taxon>
        <taxon>Magnoliopsida</taxon>
        <taxon>eudicotyledons</taxon>
        <taxon>Gunneridae</taxon>
        <taxon>Pentapetalae</taxon>
        <taxon>rosids</taxon>
        <taxon>malvids</taxon>
        <taxon>Sapindales</taxon>
        <taxon>Sapindaceae</taxon>
        <taxon>Hippocastanoideae</taxon>
        <taxon>Acereae</taxon>
        <taxon>Dipteronia</taxon>
    </lineage>
</organism>
<proteinExistence type="predicted"/>
<reference evidence="1" key="1">
    <citation type="journal article" date="2023" name="Plant J.">
        <title>Genome sequences and population genomics provide insights into the demographic history, inbreeding, and mutation load of two 'living fossil' tree species of Dipteronia.</title>
        <authorList>
            <person name="Feng Y."/>
            <person name="Comes H.P."/>
            <person name="Chen J."/>
            <person name="Zhu S."/>
            <person name="Lu R."/>
            <person name="Zhang X."/>
            <person name="Li P."/>
            <person name="Qiu J."/>
            <person name="Olsen K.M."/>
            <person name="Qiu Y."/>
        </authorList>
    </citation>
    <scope>NUCLEOTIDE SEQUENCE</scope>
    <source>
        <strain evidence="1">NBL</strain>
    </source>
</reference>
<dbReference type="Proteomes" id="UP001281410">
    <property type="component" value="Unassembled WGS sequence"/>
</dbReference>
<gene>
    <name evidence="1" type="ORF">Dsin_017125</name>
</gene>